<dbReference type="Pfam" id="PF00566">
    <property type="entry name" value="RabGAP-TBC"/>
    <property type="match status" value="1"/>
</dbReference>
<protein>
    <submittedName>
        <fullName evidence="5">TBC1 domain family member 25</fullName>
    </submittedName>
</protein>
<feature type="region of interest" description="Disordered" evidence="2">
    <location>
        <begin position="490"/>
        <end position="516"/>
    </location>
</feature>
<evidence type="ECO:0000256" key="1">
    <source>
        <dbReference type="ARBA" id="ARBA00022468"/>
    </source>
</evidence>
<dbReference type="PROSITE" id="PS50086">
    <property type="entry name" value="TBC_RABGAP"/>
    <property type="match status" value="1"/>
</dbReference>
<dbReference type="PANTHER" id="PTHR22957:SF333">
    <property type="entry name" value="TBC1 DOMAIN FAMILY MEMBER 25"/>
    <property type="match status" value="1"/>
</dbReference>
<dbReference type="SMART" id="SM00164">
    <property type="entry name" value="TBC"/>
    <property type="match status" value="1"/>
</dbReference>
<dbReference type="SUPFAM" id="SSF47923">
    <property type="entry name" value="Ypt/Rab-GAP domain of gyp1p"/>
    <property type="match status" value="2"/>
</dbReference>
<name>A0AAJ6QQD1_9ACAR</name>
<dbReference type="KEGG" id="goe:100907796"/>
<sequence length="776" mass="88999">MTTSAGILAFHTREAVKVKARVSAATLHRRSQLAPSDPPPAEWRRFSVDPQITTFEVLQNLLAKAFDIKGDFTIHYLAKDDEGKETYLGLLSDWDLDAAFLSSSMPCLNLLIDLKPFDEGLEGWDVITPADLVKPPLVSHVRNNAQQTGNFLMQQMERTLKSFSKVLRGPELSGYLNGVTERYRASKPPMSRREWQNFLDCEGRLIQPQELRRSVFRGGIEPSLRNIVWKHVLNVYPDDYTKDQRIQYLKRQSNEYYKLKATWTDMQKQGIVTEEMQYIMNMVSKDVLRTDRTHRFYAGSDDNKNVAKLYYILTTFALNHPSVSYCQGMSDLASPMLVTMNDEAQAYICFVALMQRLKPNFNINGLAITEKFAHLSLLLQHYDPEFFEYLKMNGADDLLYCYRWLLLELKREFSFDDALCMLEVLWSSLPPSPPEKELPLYEIRFGKDSAHPQSPRVLTRENPYTKVRRIRKQSSSSSLLCGTPKVHNGVIVNEPDNDESRRSSLNEITDDSQDYNPISDSIAHELRMDLENLNKTVLGNTKDATPQQFTFDNIIEEGNTLLENDGPWKQRKTCQGFCGTPDEQCELDFDSVEGETTQNHGSRRNLSCQSSLDRRRSGSSTSASTSASSHSDLVQEKADDSDYEDDHHAYRSKAPPTRSEGYCSEATLSSKEVSCQEDSRSVLDSGVLDFSRKSRSLLPPPGQLGGSNPFMMFLCLTLLLQHRDVIIRKRMDYNELAMHFDKMVRKHNVHKVLHETRIRFEEYLRLGWEASWEELV</sequence>
<reference evidence="5" key="1">
    <citation type="submission" date="2025-08" db="UniProtKB">
        <authorList>
            <consortium name="RefSeq"/>
        </authorList>
    </citation>
    <scope>IDENTIFICATION</scope>
</reference>
<dbReference type="InterPro" id="IPR035969">
    <property type="entry name" value="Rab-GAP_TBC_sf"/>
</dbReference>
<evidence type="ECO:0000313" key="5">
    <source>
        <dbReference type="RefSeq" id="XP_003742417.1"/>
    </source>
</evidence>
<dbReference type="PANTHER" id="PTHR22957">
    <property type="entry name" value="TBC1 DOMAIN FAMILY MEMBER GTPASE-ACTIVATING PROTEIN"/>
    <property type="match status" value="1"/>
</dbReference>
<dbReference type="GO" id="GO:1901096">
    <property type="term" value="P:regulation of autophagosome maturation"/>
    <property type="evidence" value="ECO:0007669"/>
    <property type="project" value="TreeGrafter"/>
</dbReference>
<evidence type="ECO:0000259" key="3">
    <source>
        <dbReference type="PROSITE" id="PS50086"/>
    </source>
</evidence>
<accession>A0AAJ6QQD1</accession>
<organism evidence="4 5">
    <name type="scientific">Galendromus occidentalis</name>
    <name type="common">western predatory mite</name>
    <dbReference type="NCBI Taxonomy" id="34638"/>
    <lineage>
        <taxon>Eukaryota</taxon>
        <taxon>Metazoa</taxon>
        <taxon>Ecdysozoa</taxon>
        <taxon>Arthropoda</taxon>
        <taxon>Chelicerata</taxon>
        <taxon>Arachnida</taxon>
        <taxon>Acari</taxon>
        <taxon>Parasitiformes</taxon>
        <taxon>Mesostigmata</taxon>
        <taxon>Gamasina</taxon>
        <taxon>Phytoseioidea</taxon>
        <taxon>Phytoseiidae</taxon>
        <taxon>Typhlodrominae</taxon>
        <taxon>Galendromus</taxon>
    </lineage>
</organism>
<evidence type="ECO:0000256" key="2">
    <source>
        <dbReference type="SAM" id="MobiDB-lite"/>
    </source>
</evidence>
<keyword evidence="1" id="KW-0343">GTPase activation</keyword>
<feature type="domain" description="Rab-GAP TBC" evidence="3">
    <location>
        <begin position="219"/>
        <end position="429"/>
    </location>
</feature>
<feature type="compositionally biased region" description="Low complexity" evidence="2">
    <location>
        <begin position="618"/>
        <end position="631"/>
    </location>
</feature>
<proteinExistence type="predicted"/>
<dbReference type="Proteomes" id="UP000694867">
    <property type="component" value="Unplaced"/>
</dbReference>
<dbReference type="FunFam" id="1.10.8.270:FF:000041">
    <property type="entry name" value="TBC1 domain family member 25"/>
    <property type="match status" value="1"/>
</dbReference>
<dbReference type="Gene3D" id="1.10.472.80">
    <property type="entry name" value="Ypt/Rab-GAP domain of gyp1p, domain 3"/>
    <property type="match status" value="1"/>
</dbReference>
<dbReference type="GO" id="GO:0005776">
    <property type="term" value="C:autophagosome"/>
    <property type="evidence" value="ECO:0007669"/>
    <property type="project" value="TreeGrafter"/>
</dbReference>
<dbReference type="InterPro" id="IPR000195">
    <property type="entry name" value="Rab-GAP-TBC_dom"/>
</dbReference>
<feature type="region of interest" description="Disordered" evidence="2">
    <location>
        <begin position="594"/>
        <end position="663"/>
    </location>
</feature>
<gene>
    <name evidence="5" type="primary">LOC100907796</name>
</gene>
<dbReference type="GeneID" id="100907796"/>
<feature type="compositionally biased region" description="Polar residues" evidence="2">
    <location>
        <begin position="594"/>
        <end position="611"/>
    </location>
</feature>
<evidence type="ECO:0000313" key="4">
    <source>
        <dbReference type="Proteomes" id="UP000694867"/>
    </source>
</evidence>
<dbReference type="CDD" id="cd05992">
    <property type="entry name" value="PB1"/>
    <property type="match status" value="1"/>
</dbReference>
<keyword evidence="4" id="KW-1185">Reference proteome</keyword>
<dbReference type="GO" id="GO:0005096">
    <property type="term" value="F:GTPase activator activity"/>
    <property type="evidence" value="ECO:0007669"/>
    <property type="project" value="UniProtKB-KW"/>
</dbReference>
<dbReference type="AlphaFoldDB" id="A0AAJ6QQD1"/>
<feature type="compositionally biased region" description="Basic and acidic residues" evidence="2">
    <location>
        <begin position="633"/>
        <end position="649"/>
    </location>
</feature>
<dbReference type="Gene3D" id="1.10.8.270">
    <property type="entry name" value="putative rabgap domain of human tbc1 domain family member 14 like domains"/>
    <property type="match status" value="1"/>
</dbReference>
<dbReference type="RefSeq" id="XP_003742417.1">
    <property type="nucleotide sequence ID" value="XM_003742369.1"/>
</dbReference>